<reference evidence="1" key="2">
    <citation type="journal article" date="2022" name="New Phytol.">
        <title>Evolutionary transition to the ectomycorrhizal habit in the genomes of a hyperdiverse lineage of mushroom-forming fungi.</title>
        <authorList>
            <person name="Looney B."/>
            <person name="Miyauchi S."/>
            <person name="Morin E."/>
            <person name="Drula E."/>
            <person name="Courty P.E."/>
            <person name="Kohler A."/>
            <person name="Kuo A."/>
            <person name="LaButti K."/>
            <person name="Pangilinan J."/>
            <person name="Lipzen A."/>
            <person name="Riley R."/>
            <person name="Andreopoulos W."/>
            <person name="He G."/>
            <person name="Johnson J."/>
            <person name="Nolan M."/>
            <person name="Tritt A."/>
            <person name="Barry K.W."/>
            <person name="Grigoriev I.V."/>
            <person name="Nagy L.G."/>
            <person name="Hibbett D."/>
            <person name="Henrissat B."/>
            <person name="Matheny P.B."/>
            <person name="Labbe J."/>
            <person name="Martin F.M."/>
        </authorList>
    </citation>
    <scope>NUCLEOTIDE SEQUENCE</scope>
    <source>
        <strain evidence="1">FP105234-sp</strain>
    </source>
</reference>
<keyword evidence="2" id="KW-1185">Reference proteome</keyword>
<dbReference type="Proteomes" id="UP000814033">
    <property type="component" value="Unassembled WGS sequence"/>
</dbReference>
<reference evidence="1" key="1">
    <citation type="submission" date="2021-02" db="EMBL/GenBank/DDBJ databases">
        <authorList>
            <consortium name="DOE Joint Genome Institute"/>
            <person name="Ahrendt S."/>
            <person name="Looney B.P."/>
            <person name="Miyauchi S."/>
            <person name="Morin E."/>
            <person name="Drula E."/>
            <person name="Courty P.E."/>
            <person name="Chicoki N."/>
            <person name="Fauchery L."/>
            <person name="Kohler A."/>
            <person name="Kuo A."/>
            <person name="Labutti K."/>
            <person name="Pangilinan J."/>
            <person name="Lipzen A."/>
            <person name="Riley R."/>
            <person name="Andreopoulos W."/>
            <person name="He G."/>
            <person name="Johnson J."/>
            <person name="Barry K.W."/>
            <person name="Grigoriev I.V."/>
            <person name="Nagy L."/>
            <person name="Hibbett D."/>
            <person name="Henrissat B."/>
            <person name="Matheny P.B."/>
            <person name="Labbe J."/>
            <person name="Martin F."/>
        </authorList>
    </citation>
    <scope>NUCLEOTIDE SEQUENCE</scope>
    <source>
        <strain evidence="1">FP105234-sp</strain>
    </source>
</reference>
<accession>A0ACB8RM19</accession>
<proteinExistence type="predicted"/>
<dbReference type="EMBL" id="MU275975">
    <property type="protein sequence ID" value="KAI0044655.1"/>
    <property type="molecule type" value="Genomic_DNA"/>
</dbReference>
<evidence type="ECO:0000313" key="1">
    <source>
        <dbReference type="EMBL" id="KAI0044655.1"/>
    </source>
</evidence>
<evidence type="ECO:0000313" key="2">
    <source>
        <dbReference type="Proteomes" id="UP000814033"/>
    </source>
</evidence>
<protein>
    <submittedName>
        <fullName evidence="1">Uncharacterized protein</fullName>
    </submittedName>
</protein>
<sequence length="96" mass="11083">MRSTASPQRALTARPKCRWCLSPVLQRVQATYSKFLRAHTCILSNSDAAPTLLRIRRTLRRDRRDGRVRRKVRVDVVRGGVREAWQFSADTLPQPP</sequence>
<name>A0ACB8RM19_9AGAM</name>
<organism evidence="1 2">
    <name type="scientific">Auriscalpium vulgare</name>
    <dbReference type="NCBI Taxonomy" id="40419"/>
    <lineage>
        <taxon>Eukaryota</taxon>
        <taxon>Fungi</taxon>
        <taxon>Dikarya</taxon>
        <taxon>Basidiomycota</taxon>
        <taxon>Agaricomycotina</taxon>
        <taxon>Agaricomycetes</taxon>
        <taxon>Russulales</taxon>
        <taxon>Auriscalpiaceae</taxon>
        <taxon>Auriscalpium</taxon>
    </lineage>
</organism>
<comment type="caution">
    <text evidence="1">The sequence shown here is derived from an EMBL/GenBank/DDBJ whole genome shotgun (WGS) entry which is preliminary data.</text>
</comment>
<gene>
    <name evidence="1" type="ORF">FA95DRAFT_227151</name>
</gene>